<keyword evidence="2" id="KW-1185">Reference proteome</keyword>
<reference evidence="1" key="1">
    <citation type="journal article" date="2021" name="New Phytol.">
        <title>Evolutionary innovations through gain and loss of genes in the ectomycorrhizal Boletales.</title>
        <authorList>
            <person name="Wu G."/>
            <person name="Miyauchi S."/>
            <person name="Morin E."/>
            <person name="Kuo A."/>
            <person name="Drula E."/>
            <person name="Varga T."/>
            <person name="Kohler A."/>
            <person name="Feng B."/>
            <person name="Cao Y."/>
            <person name="Lipzen A."/>
            <person name="Daum C."/>
            <person name="Hundley H."/>
            <person name="Pangilinan J."/>
            <person name="Johnson J."/>
            <person name="Barry K."/>
            <person name="LaButti K."/>
            <person name="Ng V."/>
            <person name="Ahrendt S."/>
            <person name="Min B."/>
            <person name="Choi I.G."/>
            <person name="Park H."/>
            <person name="Plett J.M."/>
            <person name="Magnuson J."/>
            <person name="Spatafora J.W."/>
            <person name="Nagy L.G."/>
            <person name="Henrissat B."/>
            <person name="Grigoriev I.V."/>
            <person name="Yang Z.L."/>
            <person name="Xu J."/>
            <person name="Martin F.M."/>
        </authorList>
    </citation>
    <scope>NUCLEOTIDE SEQUENCE</scope>
    <source>
        <strain evidence="1">KUC20120723A-06</strain>
    </source>
</reference>
<proteinExistence type="predicted"/>
<sequence length="399" mass="45333">MLACRRRLLLSPFLSARCLSTPSSSEAPPSQKNDSIFSNKSSPWDHVFDDIKDTPPLLPSSVRNPLRAAAGPSITSAPGRARRQAMTAREVNAFDEMFNMIFNAVSEQKHSSDKDPLSSSGIGRLPQGGRIGDLFGNLRKQSKRLKWTTQSDEELDRKREEMDMCDTDQQLLEWAMREVFAESQKYEAAARNANATTSSTPPQLQPTTYPHLVALLMRTFRDKYRDPHLALSVFEYTRHLSIPSYVFGCNTGAYNELIETRWACFRDLGGVLTALEEMKVNGVQTNGRTRALVEALRREVGDRNMWEESGEVWGMLSKIEELALKAPRRPGKQANKSKKGWSDDQEWKNAALKADHADDGWEFDRWSSRSKPRRPLTDKPKQAEDWMDFAQGDEKLEFQ</sequence>
<evidence type="ECO:0000313" key="1">
    <source>
        <dbReference type="EMBL" id="KAH7920690.1"/>
    </source>
</evidence>
<gene>
    <name evidence="1" type="ORF">BV22DRAFT_1107565</name>
</gene>
<comment type="caution">
    <text evidence="1">The sequence shown here is derived from an EMBL/GenBank/DDBJ whole genome shotgun (WGS) entry which is preliminary data.</text>
</comment>
<accession>A0ACB8B595</accession>
<dbReference type="EMBL" id="MU266564">
    <property type="protein sequence ID" value="KAH7920690.1"/>
    <property type="molecule type" value="Genomic_DNA"/>
</dbReference>
<evidence type="ECO:0000313" key="2">
    <source>
        <dbReference type="Proteomes" id="UP000790709"/>
    </source>
</evidence>
<protein>
    <submittedName>
        <fullName evidence="1">Uncharacterized protein</fullName>
    </submittedName>
</protein>
<dbReference type="Proteomes" id="UP000790709">
    <property type="component" value="Unassembled WGS sequence"/>
</dbReference>
<name>A0ACB8B595_9AGAM</name>
<organism evidence="1 2">
    <name type="scientific">Leucogyrophana mollusca</name>
    <dbReference type="NCBI Taxonomy" id="85980"/>
    <lineage>
        <taxon>Eukaryota</taxon>
        <taxon>Fungi</taxon>
        <taxon>Dikarya</taxon>
        <taxon>Basidiomycota</taxon>
        <taxon>Agaricomycotina</taxon>
        <taxon>Agaricomycetes</taxon>
        <taxon>Agaricomycetidae</taxon>
        <taxon>Boletales</taxon>
        <taxon>Boletales incertae sedis</taxon>
        <taxon>Leucogyrophana</taxon>
    </lineage>
</organism>